<protein>
    <recommendedName>
        <fullName evidence="3">NlpC/P60 domain-containing protein</fullName>
    </recommendedName>
</protein>
<keyword evidence="2" id="KW-1185">Reference proteome</keyword>
<evidence type="ECO:0000313" key="2">
    <source>
        <dbReference type="Proteomes" id="UP001057291"/>
    </source>
</evidence>
<dbReference type="Proteomes" id="UP001057291">
    <property type="component" value="Unassembled WGS sequence"/>
</dbReference>
<dbReference type="RefSeq" id="WP_282199181.1">
    <property type="nucleotide sequence ID" value="NZ_BOQE01000001.1"/>
</dbReference>
<dbReference type="AlphaFoldDB" id="A0AAV4LE42"/>
<reference evidence="1" key="1">
    <citation type="journal article" date="2023" name="Int. J. Syst. Evol. Microbiol.">
        <title>Collibacillus ludicampi gen. nov., sp. nov., a new soil bacterium of the family Alicyclobacillaceae.</title>
        <authorList>
            <person name="Jojima T."/>
            <person name="Ioku Y."/>
            <person name="Fukuta Y."/>
            <person name="Shirasaka N."/>
            <person name="Matsumura Y."/>
            <person name="Mori M."/>
        </authorList>
    </citation>
    <scope>NUCLEOTIDE SEQUENCE</scope>
    <source>
        <strain evidence="1">TP075</strain>
    </source>
</reference>
<gene>
    <name evidence="1" type="ORF">DNHGIG_15840</name>
</gene>
<proteinExistence type="predicted"/>
<sequence length="113" mass="11961">MVLSVSVGTIFAATPKSIGGGGSSTSYENGVSMLAGDILVTQDTSSSGITGHAAIVVSPGSIVHIKGPGYHPEIVTYNWWKLNYPRTLKVIRFNDATKAAKAGQWALNYKTNY</sequence>
<dbReference type="EMBL" id="BOQE01000001">
    <property type="protein sequence ID" value="GIM46035.1"/>
    <property type="molecule type" value="Genomic_DNA"/>
</dbReference>
<evidence type="ECO:0008006" key="3">
    <source>
        <dbReference type="Google" id="ProtNLM"/>
    </source>
</evidence>
<evidence type="ECO:0000313" key="1">
    <source>
        <dbReference type="EMBL" id="GIM46035.1"/>
    </source>
</evidence>
<comment type="caution">
    <text evidence="1">The sequence shown here is derived from an EMBL/GenBank/DDBJ whole genome shotgun (WGS) entry which is preliminary data.</text>
</comment>
<accession>A0AAV4LE42</accession>
<organism evidence="1 2">
    <name type="scientific">Collibacillus ludicampi</name>
    <dbReference type="NCBI Taxonomy" id="2771369"/>
    <lineage>
        <taxon>Bacteria</taxon>
        <taxon>Bacillati</taxon>
        <taxon>Bacillota</taxon>
        <taxon>Bacilli</taxon>
        <taxon>Bacillales</taxon>
        <taxon>Alicyclobacillaceae</taxon>
        <taxon>Collibacillus</taxon>
    </lineage>
</organism>
<name>A0AAV4LE42_9BACL</name>